<name>A0A1M5D109_9FIRM</name>
<gene>
    <name evidence="2" type="ORF">SAMN02745218_02694</name>
</gene>
<sequence length="315" mass="37318">MRYSVSFNFHRKPPFEIVTPAETTGITPGQVAFALLQVDCRDTGSVKAFLEMFQARWFYIDGKKIDAAAAGAFLPLEQAAMRNFIETVLLVPPVEWYLTDIPPSRRVAVFFHRFPQGERLKRHFQGVTMRPTVTARPEMLQRLLRKDGKPTKAAEEWKEVWEKREKQPERLLAVLPELETLSWRYETENLLAIAWLELFLMAEHDFTLKQCQNRKCREYFIPWPPNTLYCRECRGNTSRQRLYWQKKAEEMAEEERAALRKYHREHKRLVRQIQKLYAEGKSFREISEATGKSEEWVRARLEKVKKTSVSEQEFE</sequence>
<dbReference type="Proteomes" id="UP000184196">
    <property type="component" value="Unassembled WGS sequence"/>
</dbReference>
<evidence type="ECO:0000256" key="1">
    <source>
        <dbReference type="SAM" id="Coils"/>
    </source>
</evidence>
<accession>A0A1M5D109</accession>
<evidence type="ECO:0000313" key="3">
    <source>
        <dbReference type="Proteomes" id="UP000184196"/>
    </source>
</evidence>
<evidence type="ECO:0000313" key="2">
    <source>
        <dbReference type="EMBL" id="SHF60723.1"/>
    </source>
</evidence>
<feature type="coiled-coil region" evidence="1">
    <location>
        <begin position="245"/>
        <end position="279"/>
    </location>
</feature>
<keyword evidence="1" id="KW-0175">Coiled coil</keyword>
<keyword evidence="3" id="KW-1185">Reference proteome</keyword>
<proteinExistence type="predicted"/>
<organism evidence="2 3">
    <name type="scientific">Desulfofundulus australicus DSM 11792</name>
    <dbReference type="NCBI Taxonomy" id="1121425"/>
    <lineage>
        <taxon>Bacteria</taxon>
        <taxon>Bacillati</taxon>
        <taxon>Bacillota</taxon>
        <taxon>Clostridia</taxon>
        <taxon>Eubacteriales</taxon>
        <taxon>Peptococcaceae</taxon>
        <taxon>Desulfofundulus</taxon>
    </lineage>
</organism>
<dbReference type="RefSeq" id="WP_073167149.1">
    <property type="nucleotide sequence ID" value="NZ_FQUW01000043.1"/>
</dbReference>
<dbReference type="EMBL" id="FQUW01000043">
    <property type="protein sequence ID" value="SHF60723.1"/>
    <property type="molecule type" value="Genomic_DNA"/>
</dbReference>
<protein>
    <submittedName>
        <fullName evidence="2">Uncharacterized protein</fullName>
    </submittedName>
</protein>
<reference evidence="3" key="1">
    <citation type="submission" date="2016-11" db="EMBL/GenBank/DDBJ databases">
        <authorList>
            <person name="Varghese N."/>
            <person name="Submissions S."/>
        </authorList>
    </citation>
    <scope>NUCLEOTIDE SEQUENCE [LARGE SCALE GENOMIC DNA]</scope>
    <source>
        <strain evidence="3">DSM 11792</strain>
    </source>
</reference>
<dbReference type="AlphaFoldDB" id="A0A1M5D109"/>